<accession>A0A8S5L6Y5</accession>
<organism evidence="1">
    <name type="scientific">Siphoviridae sp. ct45W1</name>
    <dbReference type="NCBI Taxonomy" id="2823562"/>
    <lineage>
        <taxon>Viruses</taxon>
        <taxon>Duplodnaviria</taxon>
        <taxon>Heunggongvirae</taxon>
        <taxon>Uroviricota</taxon>
        <taxon>Caudoviricetes</taxon>
    </lineage>
</organism>
<sequence length="134" mass="14573">MTQLILPADVLSRLIPVLKRECSSALRTPVSVSSILAKDPMAVPTVHIYVAGGYPQSLVSHTSILMVHCYAQDGPTAQRLAAVACAVIASDRQEWHSGRVQSGPYDNPHPSYPDARRFSAQCEVTTESERLDVD</sequence>
<evidence type="ECO:0000313" key="1">
    <source>
        <dbReference type="EMBL" id="DAD65660.1"/>
    </source>
</evidence>
<name>A0A8S5L6Y5_9CAUD</name>
<reference evidence="1" key="1">
    <citation type="journal article" date="2021" name="Proc. Natl. Acad. Sci. U.S.A.">
        <title>A Catalog of Tens of Thousands of Viruses from Human Metagenomes Reveals Hidden Associations with Chronic Diseases.</title>
        <authorList>
            <person name="Tisza M.J."/>
            <person name="Buck C.B."/>
        </authorList>
    </citation>
    <scope>NUCLEOTIDE SEQUENCE</scope>
    <source>
        <strain evidence="1">Ct45W1</strain>
    </source>
</reference>
<protein>
    <submittedName>
        <fullName evidence="1">Uncharacterized protein</fullName>
    </submittedName>
</protein>
<proteinExistence type="predicted"/>
<dbReference type="EMBL" id="BK014646">
    <property type="protein sequence ID" value="DAD65660.1"/>
    <property type="molecule type" value="Genomic_DNA"/>
</dbReference>